<name>A0AAP0KRX1_9MAGN</name>
<dbReference type="Proteomes" id="UP001419268">
    <property type="component" value="Unassembled WGS sequence"/>
</dbReference>
<dbReference type="AlphaFoldDB" id="A0AAP0KRX1"/>
<sequence>MQQLSVIALHYWELLHFKVYFRWDDMIYEDLIRAVYDTHACIRCTALMHKLKKNRVQPNFVTDEAWRRFLEYWESEDFLARSR</sequence>
<evidence type="ECO:0000313" key="2">
    <source>
        <dbReference type="Proteomes" id="UP001419268"/>
    </source>
</evidence>
<comment type="caution">
    <text evidence="1">The sequence shown here is derived from an EMBL/GenBank/DDBJ whole genome shotgun (WGS) entry which is preliminary data.</text>
</comment>
<accession>A0AAP0KRX1</accession>
<protein>
    <submittedName>
        <fullName evidence="1">Uncharacterized protein</fullName>
    </submittedName>
</protein>
<dbReference type="EMBL" id="JBBNAG010000002">
    <property type="protein sequence ID" value="KAK9157588.1"/>
    <property type="molecule type" value="Genomic_DNA"/>
</dbReference>
<organism evidence="1 2">
    <name type="scientific">Stephania cephalantha</name>
    <dbReference type="NCBI Taxonomy" id="152367"/>
    <lineage>
        <taxon>Eukaryota</taxon>
        <taxon>Viridiplantae</taxon>
        <taxon>Streptophyta</taxon>
        <taxon>Embryophyta</taxon>
        <taxon>Tracheophyta</taxon>
        <taxon>Spermatophyta</taxon>
        <taxon>Magnoliopsida</taxon>
        <taxon>Ranunculales</taxon>
        <taxon>Menispermaceae</taxon>
        <taxon>Menispermoideae</taxon>
        <taxon>Cissampelideae</taxon>
        <taxon>Stephania</taxon>
    </lineage>
</organism>
<evidence type="ECO:0000313" key="1">
    <source>
        <dbReference type="EMBL" id="KAK9157588.1"/>
    </source>
</evidence>
<gene>
    <name evidence="1" type="ORF">Scep_004162</name>
</gene>
<keyword evidence="2" id="KW-1185">Reference proteome</keyword>
<reference evidence="1 2" key="1">
    <citation type="submission" date="2024-01" db="EMBL/GenBank/DDBJ databases">
        <title>Genome assemblies of Stephania.</title>
        <authorList>
            <person name="Yang L."/>
        </authorList>
    </citation>
    <scope>NUCLEOTIDE SEQUENCE [LARGE SCALE GENOMIC DNA]</scope>
    <source>
        <strain evidence="1">JXDWG</strain>
        <tissue evidence="1">Leaf</tissue>
    </source>
</reference>
<proteinExistence type="predicted"/>